<name>A0ABN7EEN5_SPIIN</name>
<gene>
    <name evidence="6" type="ORF">SI7747_UN022206</name>
</gene>
<evidence type="ECO:0000256" key="4">
    <source>
        <dbReference type="ARBA" id="ARBA00022964"/>
    </source>
</evidence>
<evidence type="ECO:0000256" key="1">
    <source>
        <dbReference type="ARBA" id="ARBA00001954"/>
    </source>
</evidence>
<accession>A0ABN7EEN5</accession>
<keyword evidence="5" id="KW-0408">Iron</keyword>
<keyword evidence="3" id="KW-0479">Metal-binding</keyword>
<dbReference type="EMBL" id="CACRZD030000413">
    <property type="protein sequence ID" value="CAA6675864.1"/>
    <property type="molecule type" value="Genomic_DNA"/>
</dbReference>
<dbReference type="Pfam" id="PF03055">
    <property type="entry name" value="RPE65"/>
    <property type="match status" value="2"/>
</dbReference>
<dbReference type="InterPro" id="IPR004294">
    <property type="entry name" value="Carotenoid_Oase"/>
</dbReference>
<keyword evidence="4" id="KW-0560">Oxidoreductase</keyword>
<evidence type="ECO:0000313" key="7">
    <source>
        <dbReference type="Proteomes" id="UP001189122"/>
    </source>
</evidence>
<comment type="similarity">
    <text evidence="2">Belongs to the carotenoid oxygenase family.</text>
</comment>
<proteinExistence type="inferred from homology"/>
<dbReference type="Proteomes" id="UP001189122">
    <property type="component" value="Unassembled WGS sequence"/>
</dbReference>
<evidence type="ECO:0000313" key="6">
    <source>
        <dbReference type="EMBL" id="CAA6675864.1"/>
    </source>
</evidence>
<sequence>MLHCLHLSAGSDDTAPATFCSRYVQTCRYLLEREAGRNVLPNIFSGMNGVNGLVRRAAVLARVITGKMDLSAAIGLANIGLGYFGGRLFALGEADLPYAIHLSPSGDDPITGEVFAFRCCPVPPFVTYFRFDAEGKKQPDVPIFSVRHPSYLHDFAITEKYAIFCDMQIVMQTLQIVLGSGFPFGTDARKVPRVGILPRYAASDSDIRWFDVPGFNPLHTINAWEDDGGDTVVLVAPNVLSLEHALDRMELVHSCVEMVRIDLRTGAVSRTRLSAGNLDFGVINPSYLGRRNRYAYLGVGSPQPMVSGVVKLDMVKKGVDCVTASRMYGPRRFGGEPIFVPAPDEGEEEDDGYLVTYLHDENTGESSFLVMDARSPDLQVVAEVSLPRRVPYGFHGLFITAAELRAQKGKP</sequence>
<comment type="cofactor">
    <cofactor evidence="1">
        <name>Fe(2+)</name>
        <dbReference type="ChEBI" id="CHEBI:29033"/>
    </cofactor>
</comment>
<protein>
    <submittedName>
        <fullName evidence="6">Uncharacterized protein</fullName>
    </submittedName>
</protein>
<evidence type="ECO:0000256" key="5">
    <source>
        <dbReference type="ARBA" id="ARBA00023004"/>
    </source>
</evidence>
<evidence type="ECO:0000256" key="3">
    <source>
        <dbReference type="ARBA" id="ARBA00022723"/>
    </source>
</evidence>
<reference evidence="7" key="1">
    <citation type="journal article" date="2020" name="Sci. Rep.">
        <title>Chromosome-scale genome assembly for the duckweed Spirodela intermedia, integrating cytogenetic maps, PacBio and Oxford Nanopore libraries.</title>
        <authorList>
            <person name="Hoang P.T.N."/>
            <person name="Fiebig A."/>
            <person name="Novak P."/>
            <person name="Macas J."/>
            <person name="Cao H.X."/>
            <person name="Stepanenko A."/>
            <person name="Chen G."/>
            <person name="Borisjuk N."/>
            <person name="Scholz U."/>
            <person name="Schubert I."/>
        </authorList>
    </citation>
    <scope>NUCLEOTIDE SEQUENCE [LARGE SCALE GENOMIC DNA]</scope>
</reference>
<dbReference type="PANTHER" id="PTHR10543:SF46">
    <property type="entry name" value="CAROTENOID CLEAVAGE DIOXYGENASE 4, CHLOROPLASTIC-RELATED"/>
    <property type="match status" value="1"/>
</dbReference>
<comment type="caution">
    <text evidence="6">The sequence shown here is derived from an EMBL/GenBank/DDBJ whole genome shotgun (WGS) entry which is preliminary data.</text>
</comment>
<keyword evidence="4" id="KW-0223">Dioxygenase</keyword>
<dbReference type="PANTHER" id="PTHR10543">
    <property type="entry name" value="BETA-CAROTENE DIOXYGENASE"/>
    <property type="match status" value="1"/>
</dbReference>
<keyword evidence="7" id="KW-1185">Reference proteome</keyword>
<organism evidence="6 7">
    <name type="scientific">Spirodela intermedia</name>
    <name type="common">Intermediate duckweed</name>
    <dbReference type="NCBI Taxonomy" id="51605"/>
    <lineage>
        <taxon>Eukaryota</taxon>
        <taxon>Viridiplantae</taxon>
        <taxon>Streptophyta</taxon>
        <taxon>Embryophyta</taxon>
        <taxon>Tracheophyta</taxon>
        <taxon>Spermatophyta</taxon>
        <taxon>Magnoliopsida</taxon>
        <taxon>Liliopsida</taxon>
        <taxon>Araceae</taxon>
        <taxon>Lemnoideae</taxon>
        <taxon>Spirodela</taxon>
    </lineage>
</organism>
<evidence type="ECO:0000256" key="2">
    <source>
        <dbReference type="ARBA" id="ARBA00006787"/>
    </source>
</evidence>